<organism evidence="1">
    <name type="scientific">marine sediment metagenome</name>
    <dbReference type="NCBI Taxonomy" id="412755"/>
    <lineage>
        <taxon>unclassified sequences</taxon>
        <taxon>metagenomes</taxon>
        <taxon>ecological metagenomes</taxon>
    </lineage>
</organism>
<sequence length="49" mass="5265">MAATGQDLQSARLLPEDGCYWYLHNGPVEVTLVPLRTPRGNPICTAPAA</sequence>
<comment type="caution">
    <text evidence="1">The sequence shown here is derived from an EMBL/GenBank/DDBJ whole genome shotgun (WGS) entry which is preliminary data.</text>
</comment>
<accession>A0A0F9SJG5</accession>
<evidence type="ECO:0000313" key="1">
    <source>
        <dbReference type="EMBL" id="KKN62442.1"/>
    </source>
</evidence>
<protein>
    <submittedName>
        <fullName evidence="1">Uncharacterized protein</fullName>
    </submittedName>
</protein>
<proteinExistence type="predicted"/>
<dbReference type="AlphaFoldDB" id="A0A0F9SJG5"/>
<gene>
    <name evidence="1" type="ORF">LCGC14_0511680</name>
</gene>
<dbReference type="EMBL" id="LAZR01000624">
    <property type="protein sequence ID" value="KKN62442.1"/>
    <property type="molecule type" value="Genomic_DNA"/>
</dbReference>
<name>A0A0F9SJG5_9ZZZZ</name>
<reference evidence="1" key="1">
    <citation type="journal article" date="2015" name="Nature">
        <title>Complex archaea that bridge the gap between prokaryotes and eukaryotes.</title>
        <authorList>
            <person name="Spang A."/>
            <person name="Saw J.H."/>
            <person name="Jorgensen S.L."/>
            <person name="Zaremba-Niedzwiedzka K."/>
            <person name="Martijn J."/>
            <person name="Lind A.E."/>
            <person name="van Eijk R."/>
            <person name="Schleper C."/>
            <person name="Guy L."/>
            <person name="Ettema T.J."/>
        </authorList>
    </citation>
    <scope>NUCLEOTIDE SEQUENCE</scope>
</reference>